<keyword evidence="5" id="KW-1185">Reference proteome</keyword>
<keyword evidence="1" id="KW-1133">Transmembrane helix</keyword>
<protein>
    <submittedName>
        <fullName evidence="3">Type II toxin-antitoxin system RelE/ParE family toxin</fullName>
    </submittedName>
</protein>
<feature type="transmembrane region" description="Helical" evidence="1">
    <location>
        <begin position="64"/>
        <end position="81"/>
    </location>
</feature>
<evidence type="ECO:0000313" key="2">
    <source>
        <dbReference type="EMBL" id="UZA03103.1"/>
    </source>
</evidence>
<dbReference type="Pfam" id="PF06296">
    <property type="entry name" value="RelE"/>
    <property type="match status" value="1"/>
</dbReference>
<dbReference type="AlphaFoldDB" id="A0AAQ2Q957"/>
<dbReference type="GeneID" id="77187306"/>
<keyword evidence="1" id="KW-0812">Transmembrane</keyword>
<dbReference type="PIRSF" id="PIRSF039032">
    <property type="entry name" value="HigB-2"/>
    <property type="match status" value="1"/>
</dbReference>
<gene>
    <name evidence="2" type="ORF">LP092_14430</name>
    <name evidence="3" type="ORF">LP129_00920</name>
</gene>
<dbReference type="EMBL" id="CP087830">
    <property type="protein sequence ID" value="UZA03103.1"/>
    <property type="molecule type" value="Genomic_DNA"/>
</dbReference>
<proteinExistence type="predicted"/>
<dbReference type="Proteomes" id="UP001163632">
    <property type="component" value="Chromosome"/>
</dbReference>
<organism evidence="3 4">
    <name type="scientific">Moraxella bovis</name>
    <dbReference type="NCBI Taxonomy" id="476"/>
    <lineage>
        <taxon>Bacteria</taxon>
        <taxon>Pseudomonadati</taxon>
        <taxon>Pseudomonadota</taxon>
        <taxon>Gammaproteobacteria</taxon>
        <taxon>Moraxellales</taxon>
        <taxon>Moraxellaceae</taxon>
        <taxon>Moraxella</taxon>
    </lineage>
</organism>
<dbReference type="EMBL" id="CP087781">
    <property type="protein sequence ID" value="UZA51765.1"/>
    <property type="molecule type" value="Genomic_DNA"/>
</dbReference>
<evidence type="ECO:0000313" key="4">
    <source>
        <dbReference type="Proteomes" id="UP001163283"/>
    </source>
</evidence>
<dbReference type="RefSeq" id="WP_228157738.1">
    <property type="nucleotide sequence ID" value="NZ_CP030241.1"/>
</dbReference>
<dbReference type="Proteomes" id="UP001163283">
    <property type="component" value="Chromosome"/>
</dbReference>
<name>A0AAQ2Q957_MORBO</name>
<evidence type="ECO:0000313" key="3">
    <source>
        <dbReference type="EMBL" id="UZA51765.1"/>
    </source>
</evidence>
<dbReference type="InterPro" id="IPR009387">
    <property type="entry name" value="HigB-2"/>
</dbReference>
<evidence type="ECO:0000256" key="1">
    <source>
        <dbReference type="SAM" id="Phobius"/>
    </source>
</evidence>
<evidence type="ECO:0000313" key="5">
    <source>
        <dbReference type="Proteomes" id="UP001163632"/>
    </source>
</evidence>
<reference evidence="3 4" key="1">
    <citation type="journal article" date="2022" name="BMC Microbiol.">
        <title>Whole genome sequencing of Moraxella bovis strains from North America reveals two genotypes with different genetic determinants.</title>
        <authorList>
            <person name="Wynn E.L."/>
            <person name="Hille M.M."/>
            <person name="Loy J.D."/>
            <person name="Schuller G."/>
            <person name="Kuhn K.L."/>
            <person name="Dickey A.M."/>
            <person name="Bono J.L."/>
            <person name="Clawson M.L."/>
        </authorList>
    </citation>
    <scope>NUCLEOTIDE SEQUENCE [LARGE SCALE GENOMIC DNA]</scope>
    <source>
        <strain evidence="2">SAM102599</strain>
        <strain evidence="3 4">SAM57978</strain>
    </source>
</reference>
<keyword evidence="1" id="KW-0472">Membrane</keyword>
<sequence>MLHFAETSLFTKQIIDLMDDDEYRLLQTNLMKNPHQGDIVRGTGGVRKTRWSIDGKGKSGGSRIIYFFVDGAGIFFMLLAYPKSKQTTLSADEKKEMLKLTTAIKEIYRAK</sequence>
<accession>A0AAQ2Q957</accession>